<dbReference type="PANTHER" id="PTHR11365:SF2">
    <property type="entry name" value="5-OXOPROLINASE"/>
    <property type="match status" value="1"/>
</dbReference>
<sequence>MDTNGDKFEFAIDRGGTFTDIYARCSGGKIRVMKLLSVDPANYEDAPREGIRRILEQETGVKMDDKVDTSRIGWIRMGTTVATNALLERKGAKMALLINEGFKDLIFIGNQARPNIFDLEIVTPEVLYKKVVEVKCRVIPALTGRCQLENKSWRRVKGSTGEDLFVTQELDEEQLMKDLEELRSLEIDSLAVVLAHSYTYANHEIRVGELARKAGFSHVSLSHEVMPMTRIVPRGFTTCADAYLTPHIKSYLEGFSSGFKDNLKGVNVLFMQSDGGLTPMHSFNGSRAILSGPAGGVVGYAITTYGKETDMPVIGFDMGGTSTDVSRYGGNYEHVYESTTAGVTIQAPQLDVNTVAAGGGSMLFFRSGLFEVGPESAGAHPGPACYKKGGPLAVTDANLALGRLLPEYFPQIFGPDENEPLDKRCTITAFEELTNEINGFLSKNGENSKEKMTLEEVAMGFVKVANETMCRPIRALTQAKGYDTSRHVLACFGGAGGQHACAIARSLGMGQVFIHKYAGILSAYGMALADVVEEVQEPSAEVYEEESFDRLDDRIDEMQAKVKSRLRAQGFTDDRIETQPFLHLRYQGTDCALMCVPVNADREEKKFPRHGDFLASFLRRYQTEFGFTMPERKVLVNDVRVRGVGKTEISEDPVLPTSSQPPKFDKTTMVYFEGGYRQSMVYHLSSLWAGQNIQGPAIIMDSLSTILVEPDCTAVITNRGDVRIVIGQCHRTTNITTDLDAIQLSIFSHRFMSIAEQMGRILQRTSISTNIKERLDFSCAVFGPDGGLVSNAPHIPVHLGAMQETVQYQIKAFEGHFERGDIILSNHPLAGGSHLPDLTVITPVFYKDIPEPVFFVASRGHHADIGGITPGSMPPHSTTLLQEGASFKSFLLVHKGVFREKELTEALMAPGKLPGSSGTRNLSDNLSDLKAQIAANQKGSQLVYDLIDIYTLEVVQAYMGHIQRNAEVAVREMLKSVGTKVLRETGNTSISAVDYLDDGSPIRLRVDIDINEGEAICNFSGTGYEVWGNCNAPRAITFSALIYCLRCIVGRNIPLNQGCLKPVKIMIPKGSLLDPSEEAAVVGGNVLTSQRIVDVVLKAFEACAASQGCMNNVTLGTEEWGYYETVAGGSGAGPTWDGRSGVHTHMTNTRITDPEILELRYPIVLDKFSLRSGSGGNGMYRGGDGVVREMTFRAPMTLSVLTERRVNSPPGLNGGMPGERGRNTLVRADGRKINLGPKTAVPVYAGDRFILESPGGGGYGVPGTNTLATRNRGSHNFAERGSVFEYRKAQESV</sequence>
<evidence type="ECO:0000259" key="5">
    <source>
        <dbReference type="Pfam" id="PF19278"/>
    </source>
</evidence>
<gene>
    <name evidence="7 8 9" type="primary">LOC106746372</name>
</gene>
<evidence type="ECO:0000256" key="1">
    <source>
        <dbReference type="ARBA" id="ARBA00010403"/>
    </source>
</evidence>
<dbReference type="InterPro" id="IPR008040">
    <property type="entry name" value="Hydant_A_N"/>
</dbReference>
<dbReference type="RefSeq" id="XP_014478418.1">
    <property type="nucleotide sequence ID" value="XM_014622932.1"/>
</dbReference>
<dbReference type="InterPro" id="IPR002821">
    <property type="entry name" value="Hydantoinase_A"/>
</dbReference>
<feature type="domain" description="Hydantoinase B/oxoprolinase" evidence="3">
    <location>
        <begin position="740"/>
        <end position="1262"/>
    </location>
</feature>
<reference evidence="7 8" key="1">
    <citation type="submission" date="2025-04" db="UniProtKB">
        <authorList>
            <consortium name="RefSeq"/>
        </authorList>
    </citation>
    <scope>IDENTIFICATION</scope>
</reference>
<dbReference type="RefSeq" id="XP_014478419.1">
    <property type="nucleotide sequence ID" value="XM_014622933.1"/>
</dbReference>
<keyword evidence="6" id="KW-1185">Reference proteome</keyword>
<dbReference type="Pfam" id="PF19278">
    <property type="entry name" value="Hydant_A_C"/>
    <property type="match status" value="1"/>
</dbReference>
<dbReference type="Pfam" id="PF05378">
    <property type="entry name" value="Hydant_A_N"/>
    <property type="match status" value="1"/>
</dbReference>
<evidence type="ECO:0000313" key="6">
    <source>
        <dbReference type="Proteomes" id="UP000515204"/>
    </source>
</evidence>
<dbReference type="Proteomes" id="UP000515204">
    <property type="component" value="Unplaced"/>
</dbReference>
<dbReference type="GO" id="GO:0006749">
    <property type="term" value="P:glutathione metabolic process"/>
    <property type="evidence" value="ECO:0007669"/>
    <property type="project" value="TreeGrafter"/>
</dbReference>
<evidence type="ECO:0000259" key="3">
    <source>
        <dbReference type="Pfam" id="PF02538"/>
    </source>
</evidence>
<name>A0A6P3XKB1_DINQU</name>
<feature type="domain" description="Acetophenone carboxylase-like C-terminal" evidence="5">
    <location>
        <begin position="548"/>
        <end position="715"/>
    </location>
</feature>
<dbReference type="OrthoDB" id="3643at2759"/>
<dbReference type="KEGG" id="dqu:106746372"/>
<evidence type="ECO:0000259" key="2">
    <source>
        <dbReference type="Pfam" id="PF01968"/>
    </source>
</evidence>
<organism evidence="6 7">
    <name type="scientific">Dinoponera quadriceps</name>
    <name type="common">South American ant</name>
    <dbReference type="NCBI Taxonomy" id="609295"/>
    <lineage>
        <taxon>Eukaryota</taxon>
        <taxon>Metazoa</taxon>
        <taxon>Ecdysozoa</taxon>
        <taxon>Arthropoda</taxon>
        <taxon>Hexapoda</taxon>
        <taxon>Insecta</taxon>
        <taxon>Pterygota</taxon>
        <taxon>Neoptera</taxon>
        <taxon>Endopterygota</taxon>
        <taxon>Hymenoptera</taxon>
        <taxon>Apocrita</taxon>
        <taxon>Aculeata</taxon>
        <taxon>Formicoidea</taxon>
        <taxon>Formicidae</taxon>
        <taxon>Ponerinae</taxon>
        <taxon>Ponerini</taxon>
        <taxon>Dinoponera</taxon>
    </lineage>
</organism>
<dbReference type="InterPro" id="IPR045079">
    <property type="entry name" value="Oxoprolinase-like"/>
</dbReference>
<proteinExistence type="inferred from homology"/>
<dbReference type="PANTHER" id="PTHR11365">
    <property type="entry name" value="5-OXOPROLINASE RELATED"/>
    <property type="match status" value="1"/>
</dbReference>
<evidence type="ECO:0000313" key="7">
    <source>
        <dbReference type="RefSeq" id="XP_014478418.1"/>
    </source>
</evidence>
<dbReference type="GO" id="GO:0017168">
    <property type="term" value="F:5-oxoprolinase (ATP-hydrolyzing) activity"/>
    <property type="evidence" value="ECO:0007669"/>
    <property type="project" value="TreeGrafter"/>
</dbReference>
<dbReference type="Pfam" id="PF01968">
    <property type="entry name" value="Hydantoinase_A"/>
    <property type="match status" value="1"/>
</dbReference>
<feature type="domain" description="Hydantoinase/oxoprolinase N-terminal" evidence="4">
    <location>
        <begin position="10"/>
        <end position="214"/>
    </location>
</feature>
<protein>
    <submittedName>
        <fullName evidence="7 8">5-oxoprolinase</fullName>
    </submittedName>
</protein>
<evidence type="ECO:0000313" key="9">
    <source>
        <dbReference type="RefSeq" id="XP_014478420.1"/>
    </source>
</evidence>
<dbReference type="InterPro" id="IPR049517">
    <property type="entry name" value="ACX-like_C"/>
</dbReference>
<dbReference type="InterPro" id="IPR003692">
    <property type="entry name" value="Hydantoinase_B"/>
</dbReference>
<comment type="similarity">
    <text evidence="1">Belongs to the oxoprolinase family.</text>
</comment>
<dbReference type="GeneID" id="106746372"/>
<accession>A0A6P3XKB1</accession>
<feature type="domain" description="Hydantoinase A/oxoprolinase" evidence="2">
    <location>
        <begin position="234"/>
        <end position="534"/>
    </location>
</feature>
<evidence type="ECO:0000259" key="4">
    <source>
        <dbReference type="Pfam" id="PF05378"/>
    </source>
</evidence>
<dbReference type="RefSeq" id="XP_014478420.1">
    <property type="nucleotide sequence ID" value="XM_014622934.1"/>
</dbReference>
<dbReference type="GO" id="GO:0005829">
    <property type="term" value="C:cytosol"/>
    <property type="evidence" value="ECO:0007669"/>
    <property type="project" value="TreeGrafter"/>
</dbReference>
<dbReference type="Pfam" id="PF02538">
    <property type="entry name" value="Hydantoinase_B"/>
    <property type="match status" value="1"/>
</dbReference>
<evidence type="ECO:0000313" key="8">
    <source>
        <dbReference type="RefSeq" id="XP_014478419.1"/>
    </source>
</evidence>